<name>A0A085Z955_9FLAO</name>
<dbReference type="GO" id="GO:0003677">
    <property type="term" value="F:DNA binding"/>
    <property type="evidence" value="ECO:0007669"/>
    <property type="project" value="InterPro"/>
</dbReference>
<evidence type="ECO:0000256" key="1">
    <source>
        <dbReference type="ARBA" id="ARBA00010641"/>
    </source>
</evidence>
<keyword evidence="3" id="KW-0731">Sigma factor</keyword>
<dbReference type="InterPro" id="IPR014284">
    <property type="entry name" value="RNA_pol_sigma-70_dom"/>
</dbReference>
<proteinExistence type="inferred from homology"/>
<gene>
    <name evidence="7" type="ORF">IX39_10215</name>
</gene>
<keyword evidence="8" id="KW-1185">Reference proteome</keyword>
<evidence type="ECO:0000256" key="3">
    <source>
        <dbReference type="ARBA" id="ARBA00023082"/>
    </source>
</evidence>
<dbReference type="GO" id="GO:0016987">
    <property type="term" value="F:sigma factor activity"/>
    <property type="evidence" value="ECO:0007669"/>
    <property type="project" value="UniProtKB-KW"/>
</dbReference>
<dbReference type="InterPro" id="IPR013324">
    <property type="entry name" value="RNA_pol_sigma_r3/r4-like"/>
</dbReference>
<evidence type="ECO:0000256" key="4">
    <source>
        <dbReference type="ARBA" id="ARBA00023163"/>
    </source>
</evidence>
<dbReference type="Gene3D" id="1.10.1740.10">
    <property type="match status" value="1"/>
</dbReference>
<dbReference type="eggNOG" id="COG1595">
    <property type="taxonomic scope" value="Bacteria"/>
</dbReference>
<dbReference type="PANTHER" id="PTHR43133">
    <property type="entry name" value="RNA POLYMERASE ECF-TYPE SIGMA FACTO"/>
    <property type="match status" value="1"/>
</dbReference>
<comment type="caution">
    <text evidence="7">The sequence shown here is derived from an EMBL/GenBank/DDBJ whole genome shotgun (WGS) entry which is preliminary data.</text>
</comment>
<dbReference type="InterPro" id="IPR039425">
    <property type="entry name" value="RNA_pol_sigma-70-like"/>
</dbReference>
<reference evidence="7 8" key="1">
    <citation type="submission" date="2014-07" db="EMBL/GenBank/DDBJ databases">
        <title>Genome of Chryseobacterium formosense LMG 24722.</title>
        <authorList>
            <person name="Pipes S.E."/>
            <person name="Stropko S.J."/>
            <person name="Newman J.D."/>
        </authorList>
    </citation>
    <scope>NUCLEOTIDE SEQUENCE [LARGE SCALE GENOMIC DNA]</scope>
    <source>
        <strain evidence="7 8">LMG 24722</strain>
    </source>
</reference>
<sequence>MKHLEENFKLAKKQDRRAQKALYDLFSAKMLAIANSYTNNFHDAEDILMNSFLKCFNKINDCRDWKSFPFWLRKIIVNDSISFVRKNKNILYADVEIADDYSDEEINENLNEINIEEIFSKMPAGYRLIFNLYVFEERKHQEIAEILNISEGTSKSQFSKAKKWIADYLKSKENGQKNTETVKS</sequence>
<feature type="domain" description="RNA polymerase sigma factor 70 region 4 type 2" evidence="6">
    <location>
        <begin position="114"/>
        <end position="164"/>
    </location>
</feature>
<keyword evidence="4" id="KW-0804">Transcription</keyword>
<dbReference type="Pfam" id="PF04542">
    <property type="entry name" value="Sigma70_r2"/>
    <property type="match status" value="1"/>
</dbReference>
<dbReference type="SUPFAM" id="SSF88659">
    <property type="entry name" value="Sigma3 and sigma4 domains of RNA polymerase sigma factors"/>
    <property type="match status" value="1"/>
</dbReference>
<evidence type="ECO:0000256" key="2">
    <source>
        <dbReference type="ARBA" id="ARBA00023015"/>
    </source>
</evidence>
<dbReference type="Pfam" id="PF08281">
    <property type="entry name" value="Sigma70_r4_2"/>
    <property type="match status" value="1"/>
</dbReference>
<dbReference type="STRING" id="236814.IX39_10215"/>
<dbReference type="GO" id="GO:0006352">
    <property type="term" value="P:DNA-templated transcription initiation"/>
    <property type="evidence" value="ECO:0007669"/>
    <property type="project" value="InterPro"/>
</dbReference>
<dbReference type="Proteomes" id="UP000028713">
    <property type="component" value="Unassembled WGS sequence"/>
</dbReference>
<dbReference type="NCBIfam" id="TIGR02937">
    <property type="entry name" value="sigma70-ECF"/>
    <property type="match status" value="1"/>
</dbReference>
<dbReference type="RefSeq" id="WP_034675902.1">
    <property type="nucleotide sequence ID" value="NZ_FPAP01000001.1"/>
</dbReference>
<dbReference type="InterPro" id="IPR013249">
    <property type="entry name" value="RNA_pol_sigma70_r4_t2"/>
</dbReference>
<evidence type="ECO:0000313" key="7">
    <source>
        <dbReference type="EMBL" id="KFF00969.1"/>
    </source>
</evidence>
<dbReference type="EMBL" id="JPRP01000001">
    <property type="protein sequence ID" value="KFF00969.1"/>
    <property type="molecule type" value="Genomic_DNA"/>
</dbReference>
<dbReference type="Gene3D" id="1.10.10.10">
    <property type="entry name" value="Winged helix-like DNA-binding domain superfamily/Winged helix DNA-binding domain"/>
    <property type="match status" value="1"/>
</dbReference>
<dbReference type="SUPFAM" id="SSF88946">
    <property type="entry name" value="Sigma2 domain of RNA polymerase sigma factors"/>
    <property type="match status" value="1"/>
</dbReference>
<dbReference type="InterPro" id="IPR013325">
    <property type="entry name" value="RNA_pol_sigma_r2"/>
</dbReference>
<dbReference type="PANTHER" id="PTHR43133:SF46">
    <property type="entry name" value="RNA POLYMERASE SIGMA-70 FACTOR ECF SUBFAMILY"/>
    <property type="match status" value="1"/>
</dbReference>
<keyword evidence="2" id="KW-0805">Transcription regulation</keyword>
<comment type="similarity">
    <text evidence="1">Belongs to the sigma-70 factor family. ECF subfamily.</text>
</comment>
<evidence type="ECO:0000259" key="6">
    <source>
        <dbReference type="Pfam" id="PF08281"/>
    </source>
</evidence>
<organism evidence="7 8">
    <name type="scientific">Chryseobacterium formosense</name>
    <dbReference type="NCBI Taxonomy" id="236814"/>
    <lineage>
        <taxon>Bacteria</taxon>
        <taxon>Pseudomonadati</taxon>
        <taxon>Bacteroidota</taxon>
        <taxon>Flavobacteriia</taxon>
        <taxon>Flavobacteriales</taxon>
        <taxon>Weeksellaceae</taxon>
        <taxon>Chryseobacterium group</taxon>
        <taxon>Chryseobacterium</taxon>
    </lineage>
</organism>
<dbReference type="InterPro" id="IPR007627">
    <property type="entry name" value="RNA_pol_sigma70_r2"/>
</dbReference>
<dbReference type="CDD" id="cd06171">
    <property type="entry name" value="Sigma70_r4"/>
    <property type="match status" value="1"/>
</dbReference>
<evidence type="ECO:0000259" key="5">
    <source>
        <dbReference type="Pfam" id="PF04542"/>
    </source>
</evidence>
<evidence type="ECO:0000313" key="8">
    <source>
        <dbReference type="Proteomes" id="UP000028713"/>
    </source>
</evidence>
<accession>A0A085Z955</accession>
<feature type="domain" description="RNA polymerase sigma-70 region 2" evidence="5">
    <location>
        <begin position="23"/>
        <end position="88"/>
    </location>
</feature>
<protein>
    <submittedName>
        <fullName evidence="7">RNA polymerase sigma24 factor</fullName>
    </submittedName>
</protein>
<dbReference type="OrthoDB" id="1056775at2"/>
<dbReference type="InterPro" id="IPR036388">
    <property type="entry name" value="WH-like_DNA-bd_sf"/>
</dbReference>
<dbReference type="AlphaFoldDB" id="A0A085Z955"/>